<evidence type="ECO:0000313" key="2">
    <source>
        <dbReference type="Proteomes" id="UP000004968"/>
    </source>
</evidence>
<sequence length="80" mass="9962">MNENCMRYRHRCDNLCRYFSRARYYCKKLCFFIALYILNYKKVKNGIDNELCKEYNMQHRVHVYANKKCIVKNEKYISKE</sequence>
<comment type="caution">
    <text evidence="1">The sequence shown here is derived from an EMBL/GenBank/DDBJ whole genome shotgun (WGS) entry which is preliminary data.</text>
</comment>
<reference evidence="1 2" key="1">
    <citation type="submission" date="2010-01" db="EMBL/GenBank/DDBJ databases">
        <authorList>
            <person name="Weinstock G."/>
            <person name="Sodergren E."/>
            <person name="Clifton S."/>
            <person name="Fulton L."/>
            <person name="Fulton B."/>
            <person name="Courtney L."/>
            <person name="Fronick C."/>
            <person name="Harrison M."/>
            <person name="Strong C."/>
            <person name="Farmer C."/>
            <person name="Delahaunty K."/>
            <person name="Markovic C."/>
            <person name="Hall O."/>
            <person name="Minx P."/>
            <person name="Tomlinson C."/>
            <person name="Mitreva M."/>
            <person name="Nelson J."/>
            <person name="Hou S."/>
            <person name="Wollam A."/>
            <person name="Pepin K.H."/>
            <person name="Johnson M."/>
            <person name="Bhonagiri V."/>
            <person name="Nash W.E."/>
            <person name="Warren W."/>
            <person name="Chinwalla A."/>
            <person name="Mardis E.R."/>
            <person name="Wilson R.K."/>
        </authorList>
    </citation>
    <scope>NUCLEOTIDE SEQUENCE [LARGE SCALE GENOMIC DNA]</scope>
    <source>
        <strain evidence="1 2">DSM 13479</strain>
    </source>
</reference>
<dbReference type="HOGENOM" id="CLU_2584945_0_0_9"/>
<organism evidence="1 2">
    <name type="scientific">Hungatella hathewayi DSM 13479</name>
    <dbReference type="NCBI Taxonomy" id="566550"/>
    <lineage>
        <taxon>Bacteria</taxon>
        <taxon>Bacillati</taxon>
        <taxon>Bacillota</taxon>
        <taxon>Clostridia</taxon>
        <taxon>Lachnospirales</taxon>
        <taxon>Lachnospiraceae</taxon>
        <taxon>Hungatella</taxon>
    </lineage>
</organism>
<name>D3ANI6_9FIRM</name>
<dbReference type="EMBL" id="ACIO01000516">
    <property type="protein sequence ID" value="EFC96621.1"/>
    <property type="molecule type" value="Genomic_DNA"/>
</dbReference>
<evidence type="ECO:0000313" key="1">
    <source>
        <dbReference type="EMBL" id="EFC96621.1"/>
    </source>
</evidence>
<protein>
    <submittedName>
        <fullName evidence="1">Uncharacterized protein</fullName>
    </submittedName>
</protein>
<gene>
    <name evidence="1" type="ORF">CLOSTHATH_05188</name>
</gene>
<dbReference type="AlphaFoldDB" id="D3ANI6"/>
<accession>D3ANI6</accession>
<dbReference type="Proteomes" id="UP000004968">
    <property type="component" value="Unassembled WGS sequence"/>
</dbReference>
<proteinExistence type="predicted"/>